<feature type="domain" description="ABC transmembrane type-1" evidence="9">
    <location>
        <begin position="92"/>
        <end position="272"/>
    </location>
</feature>
<dbReference type="EMBL" id="JAKLTQ010000030">
    <property type="protein sequence ID" value="MCG2624715.1"/>
    <property type="molecule type" value="Genomic_DNA"/>
</dbReference>
<protein>
    <submittedName>
        <fullName evidence="10">ABC transporter permease</fullName>
    </submittedName>
</protein>
<keyword evidence="6 7" id="KW-0472">Membrane</keyword>
<keyword evidence="3" id="KW-1003">Cell membrane</keyword>
<keyword evidence="11" id="KW-1185">Reference proteome</keyword>
<name>A0ABS9LDG1_9MICC</name>
<dbReference type="PROSITE" id="PS50928">
    <property type="entry name" value="ABC_TM1"/>
    <property type="match status" value="1"/>
</dbReference>
<comment type="similarity">
    <text evidence="7">Belongs to the binding-protein-dependent transport system permease family.</text>
</comment>
<accession>A0ABS9LDG1</accession>
<feature type="transmembrane region" description="Helical" evidence="7">
    <location>
        <begin position="42"/>
        <end position="68"/>
    </location>
</feature>
<comment type="subcellular location">
    <subcellularLocation>
        <location evidence="1 7">Cell membrane</location>
        <topology evidence="1 7">Multi-pass membrane protein</topology>
    </subcellularLocation>
</comment>
<dbReference type="InterPro" id="IPR035906">
    <property type="entry name" value="MetI-like_sf"/>
</dbReference>
<comment type="caution">
    <text evidence="10">The sequence shown here is derived from an EMBL/GenBank/DDBJ whole genome shotgun (WGS) entry which is preliminary data.</text>
</comment>
<dbReference type="Pfam" id="PF00528">
    <property type="entry name" value="BPD_transp_1"/>
    <property type="match status" value="1"/>
</dbReference>
<evidence type="ECO:0000256" key="1">
    <source>
        <dbReference type="ARBA" id="ARBA00004651"/>
    </source>
</evidence>
<feature type="compositionally biased region" description="Pro residues" evidence="8">
    <location>
        <begin position="14"/>
        <end position="25"/>
    </location>
</feature>
<keyword evidence="4 7" id="KW-0812">Transmembrane</keyword>
<evidence type="ECO:0000256" key="6">
    <source>
        <dbReference type="ARBA" id="ARBA00023136"/>
    </source>
</evidence>
<feature type="transmembrane region" description="Helical" evidence="7">
    <location>
        <begin position="88"/>
        <end position="118"/>
    </location>
</feature>
<evidence type="ECO:0000313" key="11">
    <source>
        <dbReference type="Proteomes" id="UP001165368"/>
    </source>
</evidence>
<sequence length="289" mass="31465">MSTPTATPAEPMSTPRPAPSAPPPGELKTKRKHAHFRWSVPLGWLVFGLLLIGIWEICATTGVVNPVYFGQPSLIVQSLFQNLFGELLYVHTVATFTGVILGWLLASALGIAAALALSASPYLLKVIEPYFTMANSLPRVALAPLFLLWFGLGVEAKVALAFSLAFFVVFSNTLAGVQSAESERRLLARVLGASKIQTFRKFVLPGAVPGIFTGLELGFIFGMLAAVAGEMLAGRAGLGVQLQFYANSFRMNDYFATLIILVTGTMLFSWLLRTIRRRLLRWQEAAETE</sequence>
<dbReference type="RefSeq" id="WP_237827011.1">
    <property type="nucleotide sequence ID" value="NZ_JAKLTQ010000030.1"/>
</dbReference>
<dbReference type="Gene3D" id="1.10.3720.10">
    <property type="entry name" value="MetI-like"/>
    <property type="match status" value="1"/>
</dbReference>
<dbReference type="InterPro" id="IPR000515">
    <property type="entry name" value="MetI-like"/>
</dbReference>
<organism evidence="10 11">
    <name type="scientific">Arthrobacter hankyongi</name>
    <dbReference type="NCBI Taxonomy" id="2904801"/>
    <lineage>
        <taxon>Bacteria</taxon>
        <taxon>Bacillati</taxon>
        <taxon>Actinomycetota</taxon>
        <taxon>Actinomycetes</taxon>
        <taxon>Micrococcales</taxon>
        <taxon>Micrococcaceae</taxon>
        <taxon>Arthrobacter</taxon>
    </lineage>
</organism>
<feature type="transmembrane region" description="Helical" evidence="7">
    <location>
        <begin position="202"/>
        <end position="228"/>
    </location>
</feature>
<evidence type="ECO:0000259" key="9">
    <source>
        <dbReference type="PROSITE" id="PS50928"/>
    </source>
</evidence>
<evidence type="ECO:0000256" key="3">
    <source>
        <dbReference type="ARBA" id="ARBA00022475"/>
    </source>
</evidence>
<gene>
    <name evidence="10" type="ORF">LVY72_22770</name>
</gene>
<keyword evidence="5 7" id="KW-1133">Transmembrane helix</keyword>
<evidence type="ECO:0000256" key="8">
    <source>
        <dbReference type="SAM" id="MobiDB-lite"/>
    </source>
</evidence>
<reference evidence="10" key="1">
    <citation type="submission" date="2022-01" db="EMBL/GenBank/DDBJ databases">
        <authorList>
            <person name="Jo J.-H."/>
            <person name="Im W.-T."/>
        </authorList>
    </citation>
    <scope>NUCLEOTIDE SEQUENCE</scope>
    <source>
        <strain evidence="10">I2-34</strain>
    </source>
</reference>
<keyword evidence="2 7" id="KW-0813">Transport</keyword>
<feature type="transmembrane region" description="Helical" evidence="7">
    <location>
        <begin position="158"/>
        <end position="181"/>
    </location>
</feature>
<feature type="transmembrane region" description="Helical" evidence="7">
    <location>
        <begin position="130"/>
        <end position="152"/>
    </location>
</feature>
<dbReference type="Proteomes" id="UP001165368">
    <property type="component" value="Unassembled WGS sequence"/>
</dbReference>
<dbReference type="PANTHER" id="PTHR30151:SF20">
    <property type="entry name" value="ABC TRANSPORTER PERMEASE PROTEIN HI_0355-RELATED"/>
    <property type="match status" value="1"/>
</dbReference>
<dbReference type="CDD" id="cd06261">
    <property type="entry name" value="TM_PBP2"/>
    <property type="match status" value="1"/>
</dbReference>
<evidence type="ECO:0000256" key="2">
    <source>
        <dbReference type="ARBA" id="ARBA00022448"/>
    </source>
</evidence>
<feature type="transmembrane region" description="Helical" evidence="7">
    <location>
        <begin position="254"/>
        <end position="272"/>
    </location>
</feature>
<feature type="region of interest" description="Disordered" evidence="8">
    <location>
        <begin position="1"/>
        <end position="28"/>
    </location>
</feature>
<evidence type="ECO:0000256" key="4">
    <source>
        <dbReference type="ARBA" id="ARBA00022692"/>
    </source>
</evidence>
<proteinExistence type="inferred from homology"/>
<evidence type="ECO:0000256" key="5">
    <source>
        <dbReference type="ARBA" id="ARBA00022989"/>
    </source>
</evidence>
<evidence type="ECO:0000313" key="10">
    <source>
        <dbReference type="EMBL" id="MCG2624715.1"/>
    </source>
</evidence>
<evidence type="ECO:0000256" key="7">
    <source>
        <dbReference type="RuleBase" id="RU363032"/>
    </source>
</evidence>
<dbReference type="SUPFAM" id="SSF161098">
    <property type="entry name" value="MetI-like"/>
    <property type="match status" value="1"/>
</dbReference>
<dbReference type="PANTHER" id="PTHR30151">
    <property type="entry name" value="ALKANE SULFONATE ABC TRANSPORTER-RELATED, MEMBRANE SUBUNIT"/>
    <property type="match status" value="1"/>
</dbReference>